<sequence>MELQYLAAEAPWSGSGGRAAPAAEVAPGVAAAHLSGTVVDAQYCIVPDAAVVRLTARRRVRRKPDSADSPDRIIFEIRNTCTAPLDLAVADLRVFDLGLRSPRASRETADAVADGASARTDVADVAKVSKTMTDAERALLKQCAASTRVDGACPFQVRPEPERVTTVAAGAQMSFSVRFVPPIFARQYIATFELRLGNGSTAKGIRTFTCFGNSSPELVQKNKPPDVQH</sequence>
<evidence type="ECO:0000313" key="1">
    <source>
        <dbReference type="Proteomes" id="UP000504606"/>
    </source>
</evidence>
<dbReference type="KEGG" id="foc:127749326"/>
<organism evidence="1 2">
    <name type="scientific">Frankliniella occidentalis</name>
    <name type="common">Western flower thrips</name>
    <name type="synonym">Euthrips occidentalis</name>
    <dbReference type="NCBI Taxonomy" id="133901"/>
    <lineage>
        <taxon>Eukaryota</taxon>
        <taxon>Metazoa</taxon>
        <taxon>Ecdysozoa</taxon>
        <taxon>Arthropoda</taxon>
        <taxon>Hexapoda</taxon>
        <taxon>Insecta</taxon>
        <taxon>Pterygota</taxon>
        <taxon>Neoptera</taxon>
        <taxon>Paraneoptera</taxon>
        <taxon>Thysanoptera</taxon>
        <taxon>Terebrantia</taxon>
        <taxon>Thripoidea</taxon>
        <taxon>Thripidae</taxon>
        <taxon>Frankliniella</taxon>
    </lineage>
</organism>
<dbReference type="AlphaFoldDB" id="A0A9C6TVB6"/>
<evidence type="ECO:0000313" key="2">
    <source>
        <dbReference type="RefSeq" id="XP_052123056.1"/>
    </source>
</evidence>
<name>A0A9C6TVB6_FRAOC</name>
<keyword evidence="1" id="KW-1185">Reference proteome</keyword>
<dbReference type="RefSeq" id="XP_052123056.1">
    <property type="nucleotide sequence ID" value="XM_052267096.1"/>
</dbReference>
<reference evidence="2" key="1">
    <citation type="submission" date="2025-08" db="UniProtKB">
        <authorList>
            <consortium name="RefSeq"/>
        </authorList>
    </citation>
    <scope>IDENTIFICATION</scope>
    <source>
        <tissue evidence="2">Whole organism</tissue>
    </source>
</reference>
<protein>
    <submittedName>
        <fullName evidence="2">Uncharacterized protein LOC127749326 isoform X1</fullName>
    </submittedName>
</protein>
<proteinExistence type="predicted"/>
<accession>A0A9C6TVB6</accession>
<gene>
    <name evidence="2" type="primary">LOC127749326</name>
</gene>
<dbReference type="GeneID" id="127749326"/>
<dbReference type="Proteomes" id="UP000504606">
    <property type="component" value="Unplaced"/>
</dbReference>